<dbReference type="GeneID" id="6186717"/>
<evidence type="ECO:0000313" key="2">
    <source>
        <dbReference type="Proteomes" id="UP000008691"/>
    </source>
</evidence>
<protein>
    <submittedName>
        <fullName evidence="1">Uncharacterized protein</fullName>
    </submittedName>
</protein>
<name>B2CRP4_9VIRU</name>
<organism evidence="1 2">
    <name type="scientific">Betalipothrixvirus uzonense</name>
    <dbReference type="NCBI Taxonomy" id="512792"/>
    <lineage>
        <taxon>Viruses</taxon>
        <taxon>Adnaviria</taxon>
        <taxon>Zilligvirae</taxon>
        <taxon>Taleaviricota</taxon>
        <taxon>Tokiviricetes</taxon>
        <taxon>Ligamenvirales</taxon>
        <taxon>Lipothrixviridae</taxon>
        <taxon>Betalipothrixvirus</taxon>
    </lineage>
</organism>
<dbReference type="EMBL" id="EU545650">
    <property type="protein sequence ID" value="ACB37301.1"/>
    <property type="molecule type" value="Genomic_DNA"/>
</dbReference>
<dbReference type="OrthoDB" id="38128at10239"/>
<keyword evidence="2" id="KW-1185">Reference proteome</keyword>
<accession>B2CRP4</accession>
<sequence>MHGLTFLKNGDKQIRFIILPSKQFSYAYLLMLMEDMKSLGYNVTFEERDNKYILKISDKMVVIGE</sequence>
<reference evidence="1 2" key="1">
    <citation type="journal article" date="2008" name="Res. Microbiol.">
        <title>Viruses in acidic geothermal environments of the Kamchatka Peninsula.</title>
        <authorList>
            <person name="Bize A."/>
            <person name="Peng X."/>
            <person name="Prokofeva M."/>
            <person name="Maclellan K."/>
            <person name="Lucas S."/>
            <person name="Forterre P."/>
            <person name="Garrett R.A."/>
            <person name="Bonch-Osmolovskaya E.A."/>
            <person name="Prangishvili D."/>
        </authorList>
    </citation>
    <scope>NUCLEOTIDE SEQUENCE [LARGE SCALE GENOMIC DNA]</scope>
</reference>
<dbReference type="RefSeq" id="YP_001798585.1">
    <property type="nucleotide sequence ID" value="NC_010537.1"/>
</dbReference>
<evidence type="ECO:0000313" key="1">
    <source>
        <dbReference type="EMBL" id="ACB37301.1"/>
    </source>
</evidence>
<proteinExistence type="predicted"/>
<dbReference type="KEGG" id="vg:6186717"/>
<dbReference type="Proteomes" id="UP000008691">
    <property type="component" value="Segment"/>
</dbReference>